<dbReference type="Proteomes" id="UP000827284">
    <property type="component" value="Unassembled WGS sequence"/>
</dbReference>
<accession>A0A9P3HL90</accession>
<dbReference type="PANTHER" id="PTHR15092:SF22">
    <property type="entry name" value="POLY(A)-SPECIFIC RIBONUCLEASE PNLDC1"/>
    <property type="match status" value="1"/>
</dbReference>
<evidence type="ECO:0000313" key="4">
    <source>
        <dbReference type="Proteomes" id="UP000827284"/>
    </source>
</evidence>
<dbReference type="InterPro" id="IPR051181">
    <property type="entry name" value="CAF1_poly(A)_ribonucleases"/>
</dbReference>
<protein>
    <submittedName>
        <fullName evidence="3">Poly(A)-specific ribonuclease</fullName>
    </submittedName>
</protein>
<dbReference type="GO" id="GO:0005634">
    <property type="term" value="C:nucleus"/>
    <property type="evidence" value="ECO:0007669"/>
    <property type="project" value="TreeGrafter"/>
</dbReference>
<evidence type="ECO:0000313" key="3">
    <source>
        <dbReference type="EMBL" id="GJJ78747.1"/>
    </source>
</evidence>
<dbReference type="GO" id="GO:1990431">
    <property type="term" value="P:priRNA 3'-end processing"/>
    <property type="evidence" value="ECO:0007669"/>
    <property type="project" value="TreeGrafter"/>
</dbReference>
<feature type="region of interest" description="Disordered" evidence="2">
    <location>
        <begin position="391"/>
        <end position="440"/>
    </location>
</feature>
<feature type="compositionally biased region" description="Polar residues" evidence="2">
    <location>
        <begin position="399"/>
        <end position="432"/>
    </location>
</feature>
<name>A0A9P3HL90_9FUNG</name>
<keyword evidence="4" id="KW-1185">Reference proteome</keyword>
<dbReference type="InterPro" id="IPR012337">
    <property type="entry name" value="RNaseH-like_sf"/>
</dbReference>
<dbReference type="GO" id="GO:1990432">
    <property type="term" value="P:siRNA 3'-end processing"/>
    <property type="evidence" value="ECO:0007669"/>
    <property type="project" value="TreeGrafter"/>
</dbReference>
<reference evidence="3" key="1">
    <citation type="submission" date="2021-11" db="EMBL/GenBank/DDBJ databases">
        <authorList>
            <person name="Herlambang A."/>
            <person name="Guo Y."/>
            <person name="Takashima Y."/>
            <person name="Nishizawa T."/>
        </authorList>
    </citation>
    <scope>NUCLEOTIDE SEQUENCE</scope>
    <source>
        <strain evidence="3">E1425</strain>
    </source>
</reference>
<reference evidence="3" key="2">
    <citation type="journal article" date="2022" name="Microbiol. Resour. Announc.">
        <title>Whole-Genome Sequence of Entomortierella parvispora E1425, a Mucoromycotan Fungus Associated with Burkholderiaceae-Related Endosymbiotic Bacteria.</title>
        <authorList>
            <person name="Herlambang A."/>
            <person name="Guo Y."/>
            <person name="Takashima Y."/>
            <person name="Narisawa K."/>
            <person name="Ohta H."/>
            <person name="Nishizawa T."/>
        </authorList>
    </citation>
    <scope>NUCLEOTIDE SEQUENCE</scope>
    <source>
        <strain evidence="3">E1425</strain>
    </source>
</reference>
<proteinExistence type="inferred from homology"/>
<evidence type="ECO:0000256" key="1">
    <source>
        <dbReference type="ARBA" id="ARBA00008372"/>
    </source>
</evidence>
<comment type="similarity">
    <text evidence="1">Belongs to the CAF1 family.</text>
</comment>
<dbReference type="Pfam" id="PF04857">
    <property type="entry name" value="CAF1"/>
    <property type="match status" value="1"/>
</dbReference>
<sequence length="570" mass="63693">MVEVLRDNFYAELPWIKTAIEECDFIAIDAEFSGLHTEPNKRNHDTTMEEGYEELRKSASQFITVQIGISTFHFDPSNGSYIARPFNFFIFPTSLTGFAPQGRCFLTEASSFDFLARNHFDFNKWIYQGVPYMTPQEEEVYRAERARLANNDLDVIQVDKANEQWIAETIDRITQWKSDPNAYNFVNIHCTSPYQRRLVYQEVRRLWPTELNAQARHPNITITKTTPQQLEMQRQQRRSDAERDIDRSRGFRTVIDMLSECKKPIVGHNVVVDMAYILAQFVGPLPPTMELYKKMIHDTFPTLIDTKYVSCTADAIKGLTSDSSLGGLENLVANVAFMGCPNVCLDYRHSRYFPGMRVQDFAHEAGYDAYITGTILIRMLSHISRTYRPSPPALAATKGSGQQKEADALSSNAKAHTNKNGPKKSGSASRSDTPPACAGLKQTPAAAAPVVDVPATPAAPKKFSYADVANRQKAASAAANAAPVPAKTVHVVPEAPVVATPVSAPAPAPVVQEKVEQLQPTIDFNYEYVRQPMFSMSSRPFSFDSPAVTTYFNILHWGRSNHGCIKLTNS</sequence>
<dbReference type="GO" id="GO:0003723">
    <property type="term" value="F:RNA binding"/>
    <property type="evidence" value="ECO:0007669"/>
    <property type="project" value="TreeGrafter"/>
</dbReference>
<dbReference type="SUPFAM" id="SSF53098">
    <property type="entry name" value="Ribonuclease H-like"/>
    <property type="match status" value="1"/>
</dbReference>
<dbReference type="GO" id="GO:0000175">
    <property type="term" value="F:3'-5'-RNA exonuclease activity"/>
    <property type="evidence" value="ECO:0007669"/>
    <property type="project" value="TreeGrafter"/>
</dbReference>
<dbReference type="AlphaFoldDB" id="A0A9P3HL90"/>
<evidence type="ECO:0000256" key="2">
    <source>
        <dbReference type="SAM" id="MobiDB-lite"/>
    </source>
</evidence>
<dbReference type="InterPro" id="IPR036397">
    <property type="entry name" value="RNaseH_sf"/>
</dbReference>
<feature type="compositionally biased region" description="Polar residues" evidence="2">
    <location>
        <begin position="222"/>
        <end position="233"/>
    </location>
</feature>
<feature type="region of interest" description="Disordered" evidence="2">
    <location>
        <begin position="222"/>
        <end position="243"/>
    </location>
</feature>
<dbReference type="PANTHER" id="PTHR15092">
    <property type="entry name" value="POLY A -SPECIFIC RIBONUCLEASE/TARGET OF EGR1, MEMBER 1"/>
    <property type="match status" value="1"/>
</dbReference>
<comment type="caution">
    <text evidence="3">The sequence shown here is derived from an EMBL/GenBank/DDBJ whole genome shotgun (WGS) entry which is preliminary data.</text>
</comment>
<gene>
    <name evidence="3" type="ORF">EMPS_11106</name>
</gene>
<dbReference type="OrthoDB" id="1432093at2759"/>
<organism evidence="3 4">
    <name type="scientific">Entomortierella parvispora</name>
    <dbReference type="NCBI Taxonomy" id="205924"/>
    <lineage>
        <taxon>Eukaryota</taxon>
        <taxon>Fungi</taxon>
        <taxon>Fungi incertae sedis</taxon>
        <taxon>Mucoromycota</taxon>
        <taxon>Mortierellomycotina</taxon>
        <taxon>Mortierellomycetes</taxon>
        <taxon>Mortierellales</taxon>
        <taxon>Mortierellaceae</taxon>
        <taxon>Entomortierella</taxon>
    </lineage>
</organism>
<dbReference type="GO" id="GO:0000289">
    <property type="term" value="P:nuclear-transcribed mRNA poly(A) tail shortening"/>
    <property type="evidence" value="ECO:0007669"/>
    <property type="project" value="TreeGrafter"/>
</dbReference>
<dbReference type="InterPro" id="IPR006941">
    <property type="entry name" value="RNase_CAF1"/>
</dbReference>
<dbReference type="Gene3D" id="3.30.420.10">
    <property type="entry name" value="Ribonuclease H-like superfamily/Ribonuclease H"/>
    <property type="match status" value="2"/>
</dbReference>
<dbReference type="EMBL" id="BQFW01000015">
    <property type="protein sequence ID" value="GJJ78747.1"/>
    <property type="molecule type" value="Genomic_DNA"/>
</dbReference>